<dbReference type="InterPro" id="IPR027417">
    <property type="entry name" value="P-loop_NTPase"/>
</dbReference>
<protein>
    <submittedName>
        <fullName evidence="8">Pachytene checkpoint protein 2-like protein</fullName>
    </submittedName>
</protein>
<organism evidence="8 9">
    <name type="scientific">Hypsibius exemplaris</name>
    <name type="common">Freshwater tardigrade</name>
    <dbReference type="NCBI Taxonomy" id="2072580"/>
    <lineage>
        <taxon>Eukaryota</taxon>
        <taxon>Metazoa</taxon>
        <taxon>Ecdysozoa</taxon>
        <taxon>Tardigrada</taxon>
        <taxon>Eutardigrada</taxon>
        <taxon>Parachela</taxon>
        <taxon>Hypsibioidea</taxon>
        <taxon>Hypsibiidae</taxon>
        <taxon>Hypsibius</taxon>
    </lineage>
</organism>
<keyword evidence="2 5" id="KW-0547">Nucleotide-binding</keyword>
<evidence type="ECO:0000256" key="2">
    <source>
        <dbReference type="ARBA" id="ARBA00022741"/>
    </source>
</evidence>
<dbReference type="PANTHER" id="PTHR45991:SF1">
    <property type="entry name" value="PACHYTENE CHECKPOINT PROTEIN 2 HOMOLOG"/>
    <property type="match status" value="1"/>
</dbReference>
<dbReference type="GO" id="GO:0005694">
    <property type="term" value="C:chromosome"/>
    <property type="evidence" value="ECO:0007669"/>
    <property type="project" value="TreeGrafter"/>
</dbReference>
<comment type="caution">
    <text evidence="8">The sequence shown here is derived from an EMBL/GenBank/DDBJ whole genome shotgun (WGS) entry which is preliminary data.</text>
</comment>
<dbReference type="InterPro" id="IPR003593">
    <property type="entry name" value="AAA+_ATPase"/>
</dbReference>
<evidence type="ECO:0000256" key="1">
    <source>
        <dbReference type="ARBA" id="ARBA00007271"/>
    </source>
</evidence>
<dbReference type="PANTHER" id="PTHR45991">
    <property type="entry name" value="PACHYTENE CHECKPOINT PROTEIN 2"/>
    <property type="match status" value="1"/>
</dbReference>
<dbReference type="GO" id="GO:0007131">
    <property type="term" value="P:reciprocal meiotic recombination"/>
    <property type="evidence" value="ECO:0007669"/>
    <property type="project" value="TreeGrafter"/>
</dbReference>
<evidence type="ECO:0000259" key="7">
    <source>
        <dbReference type="SMART" id="SM00382"/>
    </source>
</evidence>
<keyword evidence="9" id="KW-1185">Reference proteome</keyword>
<reference evidence="9" key="1">
    <citation type="submission" date="2017-01" db="EMBL/GenBank/DDBJ databases">
        <title>Comparative genomics of anhydrobiosis in the tardigrade Hypsibius dujardini.</title>
        <authorList>
            <person name="Yoshida Y."/>
            <person name="Koutsovoulos G."/>
            <person name="Laetsch D."/>
            <person name="Stevens L."/>
            <person name="Kumar S."/>
            <person name="Horikawa D."/>
            <person name="Ishino K."/>
            <person name="Komine S."/>
            <person name="Tomita M."/>
            <person name="Blaxter M."/>
            <person name="Arakawa K."/>
        </authorList>
    </citation>
    <scope>NUCLEOTIDE SEQUENCE [LARGE SCALE GENOMIC DNA]</scope>
    <source>
        <strain evidence="9">Z151</strain>
    </source>
</reference>
<keyword evidence="3 5" id="KW-0067">ATP-binding</keyword>
<proteinExistence type="inferred from homology"/>
<evidence type="ECO:0000256" key="5">
    <source>
        <dbReference type="RuleBase" id="RU003651"/>
    </source>
</evidence>
<dbReference type="Proteomes" id="UP000192578">
    <property type="component" value="Unassembled WGS sequence"/>
</dbReference>
<dbReference type="GO" id="GO:0016887">
    <property type="term" value="F:ATP hydrolysis activity"/>
    <property type="evidence" value="ECO:0007669"/>
    <property type="project" value="InterPro"/>
</dbReference>
<feature type="compositionally biased region" description="Low complexity" evidence="6">
    <location>
        <begin position="8"/>
        <end position="24"/>
    </location>
</feature>
<feature type="region of interest" description="Disordered" evidence="6">
    <location>
        <begin position="1"/>
        <end position="25"/>
    </location>
</feature>
<dbReference type="SMART" id="SM00382">
    <property type="entry name" value="AAA"/>
    <property type="match status" value="1"/>
</dbReference>
<dbReference type="EMBL" id="MTYJ01000024">
    <property type="protein sequence ID" value="OQV21288.1"/>
    <property type="molecule type" value="Genomic_DNA"/>
</dbReference>
<gene>
    <name evidence="8" type="ORF">BV898_04774</name>
</gene>
<evidence type="ECO:0000256" key="4">
    <source>
        <dbReference type="ARBA" id="ARBA00023254"/>
    </source>
</evidence>
<evidence type="ECO:0000313" key="8">
    <source>
        <dbReference type="EMBL" id="OQV21288.1"/>
    </source>
</evidence>
<dbReference type="InterPro" id="IPR058249">
    <property type="entry name" value="Pch2_C"/>
</dbReference>
<dbReference type="PRINTS" id="PR00300">
    <property type="entry name" value="CLPPROTEASEA"/>
</dbReference>
<dbReference type="InterPro" id="IPR044539">
    <property type="entry name" value="Pch2-like"/>
</dbReference>
<keyword evidence="4" id="KW-0469">Meiosis</keyword>
<dbReference type="GO" id="GO:0005634">
    <property type="term" value="C:nucleus"/>
    <property type="evidence" value="ECO:0007669"/>
    <property type="project" value="TreeGrafter"/>
</dbReference>
<dbReference type="Pfam" id="PF00004">
    <property type="entry name" value="AAA"/>
    <property type="match status" value="1"/>
</dbReference>
<dbReference type="InterPro" id="IPR003960">
    <property type="entry name" value="ATPase_AAA_CS"/>
</dbReference>
<dbReference type="InterPro" id="IPR003959">
    <property type="entry name" value="ATPase_AAA_core"/>
</dbReference>
<dbReference type="SUPFAM" id="SSF52540">
    <property type="entry name" value="P-loop containing nucleoside triphosphate hydrolases"/>
    <property type="match status" value="1"/>
</dbReference>
<evidence type="ECO:0000313" key="9">
    <source>
        <dbReference type="Proteomes" id="UP000192578"/>
    </source>
</evidence>
<evidence type="ECO:0000256" key="6">
    <source>
        <dbReference type="SAM" id="MobiDB-lite"/>
    </source>
</evidence>
<name>A0A1W0X1G5_HYPEX</name>
<comment type="similarity">
    <text evidence="1">Belongs to the AAA ATPase family. PCH2 subfamily.</text>
</comment>
<dbReference type="InterPro" id="IPR001270">
    <property type="entry name" value="ClpA/B"/>
</dbReference>
<sequence length="488" mass="53798">MNRNSPRQSASQKKSTTSAAAPAAGTVAVLARMEDDDEEIVNGFKMVEEWDVSTMAWGEPDNEPPAMDAPKVEIAVEILLHPASGMSHTDAATQVSRYLRNNIFGAALDDEPPREISVKELSRVRSMMTKALQEHISEVVFEASDERPVVLINGYDSVKWSLYIYKMEAKAAVQGEIAEEMPAATHEILPSADFQRLWQSLVYDTPVKQELLSYAIGTVLFSKLNIDSDLITWNKVILLHGPPGTGKTSLCKALAQKLSIRMSEHFPGVYFVEINIHSLFSKWFSESGKLVTKMFNSIENIIKQKNAPLVCLLLDEVESLARSRQASVTGSEPSDALRAVNALLTQLDKIKKYSNVLIFTTSNISEAIDVAFVDRADIKQYIGNPSSAARDCIFLSCLEELVKKGVLLSSPGLLVAESSVRAMLRRISGNLSEGMSGRSLRKMPFLTHALRFSGRTGVDMKLFLEGMELTIAKHQSDLLAMGRTVATK</sequence>
<dbReference type="Gene3D" id="3.40.50.300">
    <property type="entry name" value="P-loop containing nucleotide triphosphate hydrolases"/>
    <property type="match status" value="1"/>
</dbReference>
<dbReference type="FunFam" id="3.40.50.300:FF:001494">
    <property type="entry name" value="Pachytene checkpoint component Pch2"/>
    <property type="match status" value="1"/>
</dbReference>
<dbReference type="GO" id="GO:0005524">
    <property type="term" value="F:ATP binding"/>
    <property type="evidence" value="ECO:0007669"/>
    <property type="project" value="UniProtKB-KW"/>
</dbReference>
<feature type="domain" description="AAA+ ATPase" evidence="7">
    <location>
        <begin position="233"/>
        <end position="386"/>
    </location>
</feature>
<dbReference type="AlphaFoldDB" id="A0A1W0X1G5"/>
<evidence type="ECO:0000256" key="3">
    <source>
        <dbReference type="ARBA" id="ARBA00022840"/>
    </source>
</evidence>
<dbReference type="PROSITE" id="PS00674">
    <property type="entry name" value="AAA"/>
    <property type="match status" value="1"/>
</dbReference>
<dbReference type="Pfam" id="PF23242">
    <property type="entry name" value="AAA_lid_TRIP13_C"/>
    <property type="match status" value="1"/>
</dbReference>
<dbReference type="GO" id="GO:0051598">
    <property type="term" value="P:meiotic recombination checkpoint signaling"/>
    <property type="evidence" value="ECO:0007669"/>
    <property type="project" value="TreeGrafter"/>
</dbReference>
<accession>A0A1W0X1G5</accession>
<dbReference type="OrthoDB" id="10042665at2759"/>